<keyword evidence="6 8" id="KW-1133">Transmembrane helix</keyword>
<evidence type="ECO:0000256" key="4">
    <source>
        <dbReference type="ARBA" id="ARBA00022824"/>
    </source>
</evidence>
<evidence type="ECO:0000256" key="7">
    <source>
        <dbReference type="ARBA" id="ARBA00023136"/>
    </source>
</evidence>
<gene>
    <name evidence="9" type="ORF">Taro_037534</name>
</gene>
<keyword evidence="3 8" id="KW-0812">Transmembrane</keyword>
<dbReference type="GO" id="GO:0005787">
    <property type="term" value="C:signal peptidase complex"/>
    <property type="evidence" value="ECO:0007669"/>
    <property type="project" value="UniProtKB-UniRule"/>
</dbReference>
<comment type="function">
    <text evidence="8">Essential component of the signal peptidase complex (SPC) which catalyzes the cleavage of N-terminal signal sequences from nascent proteins as they are translocated into the lumen of the endoplasmic reticulum. Essential for the SPC catalytic activity, possibly by stabilizing and positioning the active center of the complex close to the lumenal surface.</text>
</comment>
<name>A0A843WA09_COLES</name>
<evidence type="ECO:0000256" key="1">
    <source>
        <dbReference type="ARBA" id="ARBA00004648"/>
    </source>
</evidence>
<comment type="subcellular location">
    <subcellularLocation>
        <location evidence="1">Endoplasmic reticulum membrane</location>
        <topology evidence="1">Single-pass type II membrane protein</topology>
    </subcellularLocation>
</comment>
<accession>A0A843WA09</accession>
<proteinExistence type="inferred from homology"/>
<dbReference type="PANTHER" id="PTHR12804">
    <property type="entry name" value="MICROSOMAL SIGNAL PEPTIDASE 23 KD SUBUNIT SPC22/23"/>
    <property type="match status" value="1"/>
</dbReference>
<dbReference type="GO" id="GO:0045047">
    <property type="term" value="P:protein targeting to ER"/>
    <property type="evidence" value="ECO:0007669"/>
    <property type="project" value="TreeGrafter"/>
</dbReference>
<evidence type="ECO:0000256" key="3">
    <source>
        <dbReference type="ARBA" id="ARBA00022692"/>
    </source>
</evidence>
<keyword evidence="10" id="KW-1185">Reference proteome</keyword>
<sequence>MHSFVYRLNTLVTFSVLLLGVLCAGASILDSFNSHSVRAHVEVLKVNRFRRQLNGNDEVALTLNISVDLQSAFTWNTKQVFVFVAVEYETPKNALNQISLWDHIIPDKEHAKFETQVTNKYLLIDQASFLRIPFCIKNLIIWNMKEHGSNLRGKKIELVLHWHVMPKTGRMIQDKIGVSSFQIPEAYT</sequence>
<dbReference type="EMBL" id="NMUH01003272">
    <property type="protein sequence ID" value="MQM04726.1"/>
    <property type="molecule type" value="Genomic_DNA"/>
</dbReference>
<evidence type="ECO:0000313" key="10">
    <source>
        <dbReference type="Proteomes" id="UP000652761"/>
    </source>
</evidence>
<dbReference type="Proteomes" id="UP000652761">
    <property type="component" value="Unassembled WGS sequence"/>
</dbReference>
<evidence type="ECO:0000256" key="5">
    <source>
        <dbReference type="ARBA" id="ARBA00022968"/>
    </source>
</evidence>
<evidence type="ECO:0000256" key="2">
    <source>
        <dbReference type="ARBA" id="ARBA00009289"/>
    </source>
</evidence>
<protein>
    <recommendedName>
        <fullName evidence="8">Signal peptidase complex subunit 3</fullName>
    </recommendedName>
    <alternativeName>
        <fullName evidence="8">Microsomal signal peptidase 22 kDa subunit</fullName>
    </alternativeName>
</protein>
<comment type="similarity">
    <text evidence="2 8">Belongs to the SPCS3 family.</text>
</comment>
<dbReference type="AlphaFoldDB" id="A0A843WA09"/>
<evidence type="ECO:0000313" key="9">
    <source>
        <dbReference type="EMBL" id="MQM04726.1"/>
    </source>
</evidence>
<dbReference type="GO" id="GO:0006465">
    <property type="term" value="P:signal peptide processing"/>
    <property type="evidence" value="ECO:0007669"/>
    <property type="project" value="UniProtKB-UniRule"/>
</dbReference>
<dbReference type="PANTHER" id="PTHR12804:SF9">
    <property type="entry name" value="SIGNAL PEPTIDASE COMPLEX SUBUNIT 3"/>
    <property type="match status" value="1"/>
</dbReference>
<dbReference type="InterPro" id="IPR007653">
    <property type="entry name" value="SPC3"/>
</dbReference>
<organism evidence="9 10">
    <name type="scientific">Colocasia esculenta</name>
    <name type="common">Wild taro</name>
    <name type="synonym">Arum esculentum</name>
    <dbReference type="NCBI Taxonomy" id="4460"/>
    <lineage>
        <taxon>Eukaryota</taxon>
        <taxon>Viridiplantae</taxon>
        <taxon>Streptophyta</taxon>
        <taxon>Embryophyta</taxon>
        <taxon>Tracheophyta</taxon>
        <taxon>Spermatophyta</taxon>
        <taxon>Magnoliopsida</taxon>
        <taxon>Liliopsida</taxon>
        <taxon>Araceae</taxon>
        <taxon>Aroideae</taxon>
        <taxon>Colocasieae</taxon>
        <taxon>Colocasia</taxon>
    </lineage>
</organism>
<keyword evidence="7 8" id="KW-0472">Membrane</keyword>
<dbReference type="OrthoDB" id="10261524at2759"/>
<keyword evidence="5 8" id="KW-0735">Signal-anchor</keyword>
<evidence type="ECO:0000256" key="8">
    <source>
        <dbReference type="PIRNR" id="PIRNR016089"/>
    </source>
</evidence>
<evidence type="ECO:0000256" key="6">
    <source>
        <dbReference type="ARBA" id="ARBA00022989"/>
    </source>
</evidence>
<dbReference type="PIRSF" id="PIRSF016089">
    <property type="entry name" value="SPC22"/>
    <property type="match status" value="1"/>
</dbReference>
<reference evidence="9" key="1">
    <citation type="submission" date="2017-07" db="EMBL/GenBank/DDBJ databases">
        <title>Taro Niue Genome Assembly and Annotation.</title>
        <authorList>
            <person name="Atibalentja N."/>
            <person name="Keating K."/>
            <person name="Fields C.J."/>
        </authorList>
    </citation>
    <scope>NUCLEOTIDE SEQUENCE</scope>
    <source>
        <strain evidence="9">Niue_2</strain>
        <tissue evidence="9">Leaf</tissue>
    </source>
</reference>
<comment type="caution">
    <text evidence="9">The sequence shown here is derived from an EMBL/GenBank/DDBJ whole genome shotgun (WGS) entry which is preliminary data.</text>
</comment>
<dbReference type="Pfam" id="PF04573">
    <property type="entry name" value="SPC22"/>
    <property type="match status" value="2"/>
</dbReference>
<keyword evidence="4 8" id="KW-0256">Endoplasmic reticulum</keyword>